<accession>A0A8T0GV47</accession>
<dbReference type="Proteomes" id="UP000822688">
    <property type="component" value="Chromosome 9"/>
</dbReference>
<evidence type="ECO:0000313" key="2">
    <source>
        <dbReference type="Proteomes" id="UP000822688"/>
    </source>
</evidence>
<proteinExistence type="predicted"/>
<keyword evidence="2" id="KW-1185">Reference proteome</keyword>
<gene>
    <name evidence="1" type="ORF">KC19_9G073200</name>
</gene>
<evidence type="ECO:0000313" key="1">
    <source>
        <dbReference type="EMBL" id="KAG0561558.1"/>
    </source>
</evidence>
<sequence>MKSLNILISMYLTSRQSIAFQHNRNSSRVSLECRQVNCPTNEALNGMIRSFRLSHASPQTWIIHSRHHISSYTTRRNCQRKISMNVMLELQIEKCHVKMQRIRG</sequence>
<protein>
    <submittedName>
        <fullName evidence="1">Uncharacterized protein</fullName>
    </submittedName>
</protein>
<organism evidence="1 2">
    <name type="scientific">Ceratodon purpureus</name>
    <name type="common">Fire moss</name>
    <name type="synonym">Dicranum purpureum</name>
    <dbReference type="NCBI Taxonomy" id="3225"/>
    <lineage>
        <taxon>Eukaryota</taxon>
        <taxon>Viridiplantae</taxon>
        <taxon>Streptophyta</taxon>
        <taxon>Embryophyta</taxon>
        <taxon>Bryophyta</taxon>
        <taxon>Bryophytina</taxon>
        <taxon>Bryopsida</taxon>
        <taxon>Dicranidae</taxon>
        <taxon>Pseudoditrichales</taxon>
        <taxon>Ditrichaceae</taxon>
        <taxon>Ceratodon</taxon>
    </lineage>
</organism>
<dbReference type="EMBL" id="CM026430">
    <property type="protein sequence ID" value="KAG0561558.1"/>
    <property type="molecule type" value="Genomic_DNA"/>
</dbReference>
<comment type="caution">
    <text evidence="1">The sequence shown here is derived from an EMBL/GenBank/DDBJ whole genome shotgun (WGS) entry which is preliminary data.</text>
</comment>
<dbReference type="AlphaFoldDB" id="A0A8T0GV47"/>
<name>A0A8T0GV47_CERPU</name>
<reference evidence="1" key="1">
    <citation type="submission" date="2020-06" db="EMBL/GenBank/DDBJ databases">
        <title>WGS assembly of Ceratodon purpureus strain R40.</title>
        <authorList>
            <person name="Carey S.B."/>
            <person name="Jenkins J."/>
            <person name="Shu S."/>
            <person name="Lovell J.T."/>
            <person name="Sreedasyam A."/>
            <person name="Maumus F."/>
            <person name="Tiley G.P."/>
            <person name="Fernandez-Pozo N."/>
            <person name="Barry K."/>
            <person name="Chen C."/>
            <person name="Wang M."/>
            <person name="Lipzen A."/>
            <person name="Daum C."/>
            <person name="Saski C.A."/>
            <person name="Payton A.C."/>
            <person name="Mcbreen J.C."/>
            <person name="Conrad R.E."/>
            <person name="Kollar L.M."/>
            <person name="Olsson S."/>
            <person name="Huttunen S."/>
            <person name="Landis J.B."/>
            <person name="Wickett N.J."/>
            <person name="Johnson M.G."/>
            <person name="Rensing S.A."/>
            <person name="Grimwood J."/>
            <person name="Schmutz J."/>
            <person name="Mcdaniel S.F."/>
        </authorList>
    </citation>
    <scope>NUCLEOTIDE SEQUENCE</scope>
    <source>
        <strain evidence="1">R40</strain>
    </source>
</reference>